<comment type="subcellular location">
    <subcellularLocation>
        <location evidence="1">Secreted</location>
    </subcellularLocation>
</comment>
<name>A0ABD4XDZ0_9RHOB</name>
<dbReference type="InterPro" id="IPR011049">
    <property type="entry name" value="Serralysin-like_metalloprot_C"/>
</dbReference>
<comment type="caution">
    <text evidence="4">The sequence shown here is derived from an EMBL/GenBank/DDBJ whole genome shotgun (WGS) entry which is preliminary data.</text>
</comment>
<organism evidence="4 5">
    <name type="scientific">Phaeobacter gallaeciensis</name>
    <dbReference type="NCBI Taxonomy" id="60890"/>
    <lineage>
        <taxon>Bacteria</taxon>
        <taxon>Pseudomonadati</taxon>
        <taxon>Pseudomonadota</taxon>
        <taxon>Alphaproteobacteria</taxon>
        <taxon>Rhodobacterales</taxon>
        <taxon>Roseobacteraceae</taxon>
        <taxon>Phaeobacter</taxon>
    </lineage>
</organism>
<dbReference type="PRINTS" id="PR00313">
    <property type="entry name" value="CABNDNGRPT"/>
</dbReference>
<dbReference type="Pfam" id="PF00353">
    <property type="entry name" value="HemolysinCabind"/>
    <property type="match status" value="4"/>
</dbReference>
<dbReference type="InterPro" id="IPR001343">
    <property type="entry name" value="Hemolysn_Ca-bd"/>
</dbReference>
<sequence length="573" mass="60630">MTTYSLTGIAVLRSSLQGEEDVIRGVETGIDLSIFVPGDTSTLRYTNSPNPREDEPNQPLADIRVEGATGYIEGGPLDEDEASILEVRWNDGGTIRTTTVLVMTFFEAEVDGYSNVDADAIFVLDGAHLPSISTRAQWNAFDNSIQSVGPATGTFAPNQEIPLTTFFDSSTEDDLIIGSDGNDELIGGPGNDTINPVDNVDSDFIQPGAGRDRVIFSDLERGYVHLDHSDLDEGITVEIDGNANTGLINKGDNGRTRLVDVQNPILAGADIGGLGVVGTDFNDIFRVTSADGGWLQLRGGGGNDRFAIGESSGAVRLDYINVDSGVVANLGRGRVNDDGMGGADRIVGQGHVTEIRTGMYDDKVIGSGQNESFILMAGDDTVNGKGGYDRLRYDRSGVDAVEVNLGRGEATGTWRDEAFSHSIRGIEHVRGSRAGDDTLLGNRGDNRFDGRGGNDTIKGKGGNDILNGEDGRDKLLGGGGRDTLDGGAGNDLLIGQKGGDTFVFSEGRDKVKGFGGADEIDLSSAEGISDFTDLSNNHLSEARGNVVITDDNGDSMILVNRDISDLSADDFLF</sequence>
<dbReference type="AlphaFoldDB" id="A0ABD4XDZ0"/>
<proteinExistence type="predicted"/>
<dbReference type="Gene3D" id="2.150.10.10">
    <property type="entry name" value="Serralysin-like metalloprotease, C-terminal"/>
    <property type="match status" value="3"/>
</dbReference>
<evidence type="ECO:0000313" key="4">
    <source>
        <dbReference type="EMBL" id="MDE4167532.1"/>
    </source>
</evidence>
<dbReference type="SUPFAM" id="SSF51120">
    <property type="entry name" value="beta-Roll"/>
    <property type="match status" value="3"/>
</dbReference>
<dbReference type="PANTHER" id="PTHR38340:SF1">
    <property type="entry name" value="S-LAYER PROTEIN"/>
    <property type="match status" value="1"/>
</dbReference>
<dbReference type="PANTHER" id="PTHR38340">
    <property type="entry name" value="S-LAYER PROTEIN"/>
    <property type="match status" value="1"/>
</dbReference>
<gene>
    <name evidence="4" type="ORF">PXK24_17695</name>
</gene>
<evidence type="ECO:0000313" key="5">
    <source>
        <dbReference type="Proteomes" id="UP001218364"/>
    </source>
</evidence>
<dbReference type="GO" id="GO:0005576">
    <property type="term" value="C:extracellular region"/>
    <property type="evidence" value="ECO:0007669"/>
    <property type="project" value="UniProtKB-SubCell"/>
</dbReference>
<protein>
    <submittedName>
        <fullName evidence="4">Calcium-binding protein</fullName>
    </submittedName>
</protein>
<dbReference type="RefSeq" id="WP_274840111.1">
    <property type="nucleotide sequence ID" value="NZ_JARCJF010000011.1"/>
</dbReference>
<dbReference type="InterPro" id="IPR018511">
    <property type="entry name" value="Hemolysin-typ_Ca-bd_CS"/>
</dbReference>
<evidence type="ECO:0000256" key="1">
    <source>
        <dbReference type="ARBA" id="ARBA00004613"/>
    </source>
</evidence>
<dbReference type="PROSITE" id="PS00330">
    <property type="entry name" value="HEMOLYSIN_CALCIUM"/>
    <property type="match status" value="3"/>
</dbReference>
<dbReference type="Proteomes" id="UP001218364">
    <property type="component" value="Unassembled WGS sequence"/>
</dbReference>
<dbReference type="InterPro" id="IPR050557">
    <property type="entry name" value="RTX_toxin/Mannuronan_C5-epim"/>
</dbReference>
<accession>A0ABD4XDZ0</accession>
<reference evidence="4 5" key="1">
    <citation type="submission" date="2023-02" db="EMBL/GenBank/DDBJ databases">
        <title>Population genomics of bacteria associated with diatom.</title>
        <authorList>
            <person name="Xie J."/>
            <person name="Wang H."/>
        </authorList>
    </citation>
    <scope>NUCLEOTIDE SEQUENCE [LARGE SCALE GENOMIC DNA]</scope>
    <source>
        <strain evidence="4 5">PT47_8</strain>
    </source>
</reference>
<evidence type="ECO:0000256" key="2">
    <source>
        <dbReference type="ARBA" id="ARBA00022525"/>
    </source>
</evidence>
<dbReference type="EMBL" id="JARCJK010000011">
    <property type="protein sequence ID" value="MDE4167532.1"/>
    <property type="molecule type" value="Genomic_DNA"/>
</dbReference>
<evidence type="ECO:0000256" key="3">
    <source>
        <dbReference type="SAM" id="MobiDB-lite"/>
    </source>
</evidence>
<feature type="region of interest" description="Disordered" evidence="3">
    <location>
        <begin position="442"/>
        <end position="464"/>
    </location>
</feature>
<keyword evidence="2" id="KW-0964">Secreted</keyword>